<feature type="domain" description="PA14" evidence="4">
    <location>
        <begin position="225"/>
        <end position="365"/>
    </location>
</feature>
<dbReference type="Pfam" id="PF21365">
    <property type="entry name" value="Glyco_hydro_31_3rd"/>
    <property type="match status" value="1"/>
</dbReference>
<dbReference type="InterPro" id="IPR048395">
    <property type="entry name" value="Glyco_hydro_31_C"/>
</dbReference>
<dbReference type="InterPro" id="IPR013780">
    <property type="entry name" value="Glyco_hydro_b"/>
</dbReference>
<dbReference type="InterPro" id="IPR025887">
    <property type="entry name" value="Glyco_hydro_31_N_dom"/>
</dbReference>
<name>A0ABW3K0C1_9BACT</name>
<dbReference type="SUPFAM" id="SSF56988">
    <property type="entry name" value="Anthrax protective antigen"/>
    <property type="match status" value="1"/>
</dbReference>
<keyword evidence="3" id="KW-0732">Signal</keyword>
<dbReference type="RefSeq" id="WP_377578212.1">
    <property type="nucleotide sequence ID" value="NZ_JBHTKA010000001.1"/>
</dbReference>
<dbReference type="SMART" id="SM00758">
    <property type="entry name" value="PA14"/>
    <property type="match status" value="1"/>
</dbReference>
<dbReference type="InterPro" id="IPR037524">
    <property type="entry name" value="PA14/GLEYA"/>
</dbReference>
<dbReference type="PANTHER" id="PTHR43863">
    <property type="entry name" value="HYDROLASE, PUTATIVE (AFU_ORTHOLOGUE AFUA_1G03140)-RELATED"/>
    <property type="match status" value="1"/>
</dbReference>
<dbReference type="Pfam" id="PF07691">
    <property type="entry name" value="PA14"/>
    <property type="match status" value="1"/>
</dbReference>
<proteinExistence type="inferred from homology"/>
<dbReference type="PROSITE" id="PS51257">
    <property type="entry name" value="PROKAR_LIPOPROTEIN"/>
    <property type="match status" value="1"/>
</dbReference>
<dbReference type="SUPFAM" id="SSF51011">
    <property type="entry name" value="Glycosyl hydrolase domain"/>
    <property type="match status" value="1"/>
</dbReference>
<comment type="similarity">
    <text evidence="1 2">Belongs to the glycosyl hydrolase 31 family.</text>
</comment>
<dbReference type="CDD" id="cd06591">
    <property type="entry name" value="GH31_xylosidase_XylS"/>
    <property type="match status" value="1"/>
</dbReference>
<evidence type="ECO:0000313" key="5">
    <source>
        <dbReference type="EMBL" id="MFD0999554.1"/>
    </source>
</evidence>
<dbReference type="InterPro" id="IPR000322">
    <property type="entry name" value="Glyco_hydro_31_TIM"/>
</dbReference>
<dbReference type="InterPro" id="IPR033403">
    <property type="entry name" value="DUF5110"/>
</dbReference>
<keyword evidence="2" id="KW-0378">Hydrolase</keyword>
<evidence type="ECO:0000313" key="6">
    <source>
        <dbReference type="Proteomes" id="UP001597112"/>
    </source>
</evidence>
<evidence type="ECO:0000256" key="2">
    <source>
        <dbReference type="RuleBase" id="RU361185"/>
    </source>
</evidence>
<sequence>MKKLLLLNLLLALLISACSTKSNYEKLQDGVIVTLNSKEGGAKRVKLQVISDDIIHVTATPADTFSTAQSLVVLPEVKGSTSWKLEESADALSLITKTLRAKISLTSGEVSFSDTTGQVILQERQGGGKSFTPVTVDNLKSYAIRQVFESPADEAFYGLGGHQNGQMNYKGEDVDLVQHNIVDVIPFVYSSKNYGLLWDNYSISKFGDPREYQPLSTLKLFTKDGKEGGLTADYYVKDDKLKETKVENKIDFEFLETPQVDSFPKDVSGEGKVVWEGSFTSDAAGAHKFLVYSSGYIKIWVDGALVIDKWRQNWNPWTNKFNVDVKPGEKHTLKIEWKPDYAGYLGVKHLDPFAQDEQSRLSLASEVGDEINYYFIKGNNADEVISGYRNITGKAPIVPKWAMGFWQSRERYRNRQEMVDVVKEYRKRNIPVDNIVLDWQYWEDPKWGSHEFDLKRFPDPKGMINELHNDLHANLMISVWPKFNKGTKNYEEMEKNGFLYMHNIEKKRKDWVGVGYESTFYDPFNLEAGKLFWSQIDKNLNSIGVDAWWLDATEPDIHSNISIEERKINMSTAMGPGAKYFNAYSLMNAKGVYEGQRKSSPDKRVFILTRSAFAGQQRYGAATWSGDIVSRWSDLQDQIATGINFALSGIPYWTMDIGGFAVEKRYYNLTGETQSEWRELNTRWFQFGTFCPLFRSHGQFPLREIYNIAPQGTTEYNSLVYYDKLRYLLMPYIYSLAGHSYFDNYTIMRGLIMDFHADNKVYEIGDQFMFGPSLLISPVYTYKARTRDVYLPSTTGWYDFYTGAYLTGGQTVKAVAPLDRIPVYVKEGSIIPVGPEIQYTSEKPADPLTLYVYTGKAGNFTLYEDEGVNYNYEQGKYTSIPFTYNEAAKTLTIGERQGSFNGMLEKRTINIVWITQDHAAAVAATTKADQVVTYDGKSLTVEHK</sequence>
<dbReference type="PROSITE" id="PS51820">
    <property type="entry name" value="PA14"/>
    <property type="match status" value="1"/>
</dbReference>
<feature type="chain" id="PRO_5045693578" evidence="3">
    <location>
        <begin position="22"/>
        <end position="944"/>
    </location>
</feature>
<dbReference type="InterPro" id="IPR011013">
    <property type="entry name" value="Gal_mutarotase_sf_dom"/>
</dbReference>
<dbReference type="Gene3D" id="2.60.120.380">
    <property type="match status" value="1"/>
</dbReference>
<dbReference type="SUPFAM" id="SSF74650">
    <property type="entry name" value="Galactose mutarotase-like"/>
    <property type="match status" value="1"/>
</dbReference>
<dbReference type="Gene3D" id="2.60.40.1180">
    <property type="entry name" value="Golgi alpha-mannosidase II"/>
    <property type="match status" value="2"/>
</dbReference>
<protein>
    <submittedName>
        <fullName evidence="5">TIM-barrel domain-containing protein</fullName>
    </submittedName>
</protein>
<reference evidence="6" key="1">
    <citation type="journal article" date="2019" name="Int. J. Syst. Evol. Microbiol.">
        <title>The Global Catalogue of Microorganisms (GCM) 10K type strain sequencing project: providing services to taxonomists for standard genome sequencing and annotation.</title>
        <authorList>
            <consortium name="The Broad Institute Genomics Platform"/>
            <consortium name="The Broad Institute Genome Sequencing Center for Infectious Disease"/>
            <person name="Wu L."/>
            <person name="Ma J."/>
        </authorList>
    </citation>
    <scope>NUCLEOTIDE SEQUENCE [LARGE SCALE GENOMIC DNA]</scope>
    <source>
        <strain evidence="6">CCUG 58938</strain>
    </source>
</reference>
<feature type="signal peptide" evidence="3">
    <location>
        <begin position="1"/>
        <end position="21"/>
    </location>
</feature>
<dbReference type="Gene3D" id="3.20.20.80">
    <property type="entry name" value="Glycosidases"/>
    <property type="match status" value="1"/>
</dbReference>
<dbReference type="EMBL" id="JBHTKA010000001">
    <property type="protein sequence ID" value="MFD0999554.1"/>
    <property type="molecule type" value="Genomic_DNA"/>
</dbReference>
<dbReference type="Proteomes" id="UP001597112">
    <property type="component" value="Unassembled WGS sequence"/>
</dbReference>
<evidence type="ECO:0000256" key="1">
    <source>
        <dbReference type="ARBA" id="ARBA00007806"/>
    </source>
</evidence>
<dbReference type="CDD" id="cd14752">
    <property type="entry name" value="GH31_N"/>
    <property type="match status" value="1"/>
</dbReference>
<dbReference type="InterPro" id="IPR017853">
    <property type="entry name" value="GH"/>
</dbReference>
<gene>
    <name evidence="5" type="ORF">ACFQ21_09560</name>
</gene>
<evidence type="ECO:0000259" key="4">
    <source>
        <dbReference type="PROSITE" id="PS51820"/>
    </source>
</evidence>
<dbReference type="Pfam" id="PF01055">
    <property type="entry name" value="Glyco_hydro_31_2nd"/>
    <property type="match status" value="1"/>
</dbReference>
<organism evidence="5 6">
    <name type="scientific">Ohtaekwangia kribbensis</name>
    <dbReference type="NCBI Taxonomy" id="688913"/>
    <lineage>
        <taxon>Bacteria</taxon>
        <taxon>Pseudomonadati</taxon>
        <taxon>Bacteroidota</taxon>
        <taxon>Cytophagia</taxon>
        <taxon>Cytophagales</taxon>
        <taxon>Fulvivirgaceae</taxon>
        <taxon>Ohtaekwangia</taxon>
    </lineage>
</organism>
<evidence type="ECO:0000256" key="3">
    <source>
        <dbReference type="SAM" id="SignalP"/>
    </source>
</evidence>
<accession>A0ABW3K0C1</accession>
<dbReference type="Pfam" id="PF17137">
    <property type="entry name" value="DUF5110"/>
    <property type="match status" value="1"/>
</dbReference>
<dbReference type="Gene3D" id="2.60.40.1760">
    <property type="entry name" value="glycosyl hydrolase (family 31)"/>
    <property type="match status" value="1"/>
</dbReference>
<dbReference type="InterPro" id="IPR051816">
    <property type="entry name" value="Glycosyl_Hydrolase_31"/>
</dbReference>
<dbReference type="Pfam" id="PF13802">
    <property type="entry name" value="Gal_mutarotas_2"/>
    <property type="match status" value="1"/>
</dbReference>
<dbReference type="InterPro" id="IPR011658">
    <property type="entry name" value="PA14_dom"/>
</dbReference>
<keyword evidence="2" id="KW-0326">Glycosidase</keyword>
<comment type="caution">
    <text evidence="5">The sequence shown here is derived from an EMBL/GenBank/DDBJ whole genome shotgun (WGS) entry which is preliminary data.</text>
</comment>
<keyword evidence="6" id="KW-1185">Reference proteome</keyword>
<dbReference type="SUPFAM" id="SSF51445">
    <property type="entry name" value="(Trans)glycosidases"/>
    <property type="match status" value="1"/>
</dbReference>
<dbReference type="PANTHER" id="PTHR43863:SF2">
    <property type="entry name" value="MALTASE-GLUCOAMYLASE"/>
    <property type="match status" value="1"/>
</dbReference>